<dbReference type="EMBL" id="CP016616">
    <property type="protein sequence ID" value="ANY77187.1"/>
    <property type="molecule type" value="Genomic_DNA"/>
</dbReference>
<proteinExistence type="predicted"/>
<keyword evidence="2" id="KW-0238">DNA-binding</keyword>
<dbReference type="InterPro" id="IPR036390">
    <property type="entry name" value="WH_DNA-bd_sf"/>
</dbReference>
<evidence type="ECO:0000313" key="5">
    <source>
        <dbReference type="EMBL" id="ANY77187.1"/>
    </source>
</evidence>
<dbReference type="InterPro" id="IPR000485">
    <property type="entry name" value="AsnC-type_HTH_dom"/>
</dbReference>
<name>A0A1B2EB67_9HYPH</name>
<dbReference type="InterPro" id="IPR036388">
    <property type="entry name" value="WH-like_DNA-bd_sf"/>
</dbReference>
<dbReference type="CDD" id="cd00090">
    <property type="entry name" value="HTH_ARSR"/>
    <property type="match status" value="1"/>
</dbReference>
<dbReference type="GO" id="GO:0006355">
    <property type="term" value="P:regulation of DNA-templated transcription"/>
    <property type="evidence" value="ECO:0007669"/>
    <property type="project" value="UniProtKB-ARBA"/>
</dbReference>
<dbReference type="GO" id="GO:0043200">
    <property type="term" value="P:response to amino acid"/>
    <property type="evidence" value="ECO:0007669"/>
    <property type="project" value="TreeGrafter"/>
</dbReference>
<dbReference type="KEGG" id="moc:BB934_02285"/>
<dbReference type="Gene3D" id="3.30.70.920">
    <property type="match status" value="1"/>
</dbReference>
<dbReference type="PANTHER" id="PTHR30154:SF53">
    <property type="entry name" value="HTH-TYPE TRANSCRIPTIONAL REGULATOR LRPC"/>
    <property type="match status" value="1"/>
</dbReference>
<feature type="domain" description="HTH asnC-type" evidence="4">
    <location>
        <begin position="18"/>
        <end position="79"/>
    </location>
</feature>
<gene>
    <name evidence="5" type="ORF">BB934_02285</name>
</gene>
<dbReference type="AlphaFoldDB" id="A0A1B2EB67"/>
<dbReference type="PRINTS" id="PR00033">
    <property type="entry name" value="HTHASNC"/>
</dbReference>
<reference evidence="5" key="1">
    <citation type="submission" date="2016-07" db="EMBL/GenBank/DDBJ databases">
        <title>Microvirga ossetica sp. nov. a new species of rhizobia isolated from root nodules of the legume species Vicia alpestris Steven originated from North Ossetia region in the Caucasus.</title>
        <authorList>
            <person name="Safronova V.I."/>
            <person name="Kuznetsova I.G."/>
            <person name="Sazanova A.L."/>
            <person name="Belimov A."/>
            <person name="Andronov E."/>
            <person name="Osledkin Y.S."/>
            <person name="Onishchuk O.P."/>
            <person name="Kurchak O.N."/>
            <person name="Shaposhnikov A.I."/>
            <person name="Willems A."/>
            <person name="Tikhonovich I.A."/>
        </authorList>
    </citation>
    <scope>NUCLEOTIDE SEQUENCE [LARGE SCALE GENOMIC DNA]</scope>
    <source>
        <strain evidence="5">V5/3M</strain>
    </source>
</reference>
<evidence type="ECO:0000256" key="1">
    <source>
        <dbReference type="ARBA" id="ARBA00023015"/>
    </source>
</evidence>
<dbReference type="InterPro" id="IPR019887">
    <property type="entry name" value="Tscrpt_reg_AsnC/Lrp_C"/>
</dbReference>
<sequence length="164" mass="17759">MAKKTNAVQPISSGPVALDATDRKLLSLLAEDSSRSYVELGNLLNLSPPAVHERVKRLKRDRVIVATQAKLDGCKVGRTLLTFVLVTTNGVASTKRLLALSSLPEVEEIHTVAGDSAVMLKVRPRDTEGLEELLARIESIEGVEATRSYIALSTFLERGPSPEL</sequence>
<dbReference type="InterPro" id="IPR019888">
    <property type="entry name" value="Tscrpt_reg_AsnC-like"/>
</dbReference>
<evidence type="ECO:0000256" key="2">
    <source>
        <dbReference type="ARBA" id="ARBA00023125"/>
    </source>
</evidence>
<dbReference type="SUPFAM" id="SSF46785">
    <property type="entry name" value="Winged helix' DNA-binding domain"/>
    <property type="match status" value="1"/>
</dbReference>
<protein>
    <submittedName>
        <fullName evidence="5">AsnC family transcriptional regulator</fullName>
    </submittedName>
</protein>
<dbReference type="PANTHER" id="PTHR30154">
    <property type="entry name" value="LEUCINE-RESPONSIVE REGULATORY PROTEIN"/>
    <property type="match status" value="1"/>
</dbReference>
<dbReference type="GO" id="GO:0043565">
    <property type="term" value="F:sequence-specific DNA binding"/>
    <property type="evidence" value="ECO:0007669"/>
    <property type="project" value="InterPro"/>
</dbReference>
<evidence type="ECO:0000256" key="3">
    <source>
        <dbReference type="ARBA" id="ARBA00023163"/>
    </source>
</evidence>
<accession>A0A1B2EB67</accession>
<dbReference type="InterPro" id="IPR011008">
    <property type="entry name" value="Dimeric_a/b-barrel"/>
</dbReference>
<dbReference type="GO" id="GO:0005829">
    <property type="term" value="C:cytosol"/>
    <property type="evidence" value="ECO:0007669"/>
    <property type="project" value="TreeGrafter"/>
</dbReference>
<dbReference type="InterPro" id="IPR011991">
    <property type="entry name" value="ArsR-like_HTH"/>
</dbReference>
<dbReference type="Pfam" id="PF13404">
    <property type="entry name" value="HTH_AsnC-type"/>
    <property type="match status" value="1"/>
</dbReference>
<dbReference type="RefSeq" id="WP_099508184.1">
    <property type="nucleotide sequence ID" value="NZ_CP016616.1"/>
</dbReference>
<dbReference type="SMART" id="SM00344">
    <property type="entry name" value="HTH_ASNC"/>
    <property type="match status" value="1"/>
</dbReference>
<dbReference type="SUPFAM" id="SSF54909">
    <property type="entry name" value="Dimeric alpha+beta barrel"/>
    <property type="match status" value="1"/>
</dbReference>
<keyword evidence="1" id="KW-0805">Transcription regulation</keyword>
<keyword evidence="3" id="KW-0804">Transcription</keyword>
<dbReference type="PROSITE" id="PS50956">
    <property type="entry name" value="HTH_ASNC_2"/>
    <property type="match status" value="1"/>
</dbReference>
<organism evidence="5">
    <name type="scientific">Microvirga ossetica</name>
    <dbReference type="NCBI Taxonomy" id="1882682"/>
    <lineage>
        <taxon>Bacteria</taxon>
        <taxon>Pseudomonadati</taxon>
        <taxon>Pseudomonadota</taxon>
        <taxon>Alphaproteobacteria</taxon>
        <taxon>Hyphomicrobiales</taxon>
        <taxon>Methylobacteriaceae</taxon>
        <taxon>Microvirga</taxon>
    </lineage>
</organism>
<dbReference type="OrthoDB" id="166264at2"/>
<evidence type="ECO:0000259" key="4">
    <source>
        <dbReference type="PROSITE" id="PS50956"/>
    </source>
</evidence>
<dbReference type="Pfam" id="PF01037">
    <property type="entry name" value="AsnC_trans_reg"/>
    <property type="match status" value="1"/>
</dbReference>
<dbReference type="Gene3D" id="1.10.10.10">
    <property type="entry name" value="Winged helix-like DNA-binding domain superfamily/Winged helix DNA-binding domain"/>
    <property type="match status" value="1"/>
</dbReference>